<dbReference type="Pfam" id="PF07859">
    <property type="entry name" value="Abhydrolase_3"/>
    <property type="match status" value="1"/>
</dbReference>
<dbReference type="InterPro" id="IPR050300">
    <property type="entry name" value="GDXG_lipolytic_enzyme"/>
</dbReference>
<comment type="similarity">
    <text evidence="1">Belongs to the 'GDXG' lipolytic enzyme family.</text>
</comment>
<evidence type="ECO:0000313" key="5">
    <source>
        <dbReference type="Proteomes" id="UP001214854"/>
    </source>
</evidence>
<dbReference type="SUPFAM" id="SSF53474">
    <property type="entry name" value="alpha/beta-Hydrolases"/>
    <property type="match status" value="1"/>
</dbReference>
<protein>
    <submittedName>
        <fullName evidence="4">Alpha/beta hydrolase fold domain-containing protein</fullName>
    </submittedName>
</protein>
<feature type="domain" description="Alpha/beta hydrolase fold-3" evidence="3">
    <location>
        <begin position="2"/>
        <end position="104"/>
    </location>
</feature>
<dbReference type="PANTHER" id="PTHR48081:SF30">
    <property type="entry name" value="ACETYL-HYDROLASE LIPR-RELATED"/>
    <property type="match status" value="1"/>
</dbReference>
<proteinExistence type="inferred from homology"/>
<dbReference type="InterPro" id="IPR029058">
    <property type="entry name" value="AB_hydrolase_fold"/>
</dbReference>
<keyword evidence="5" id="KW-1185">Reference proteome</keyword>
<comment type="caution">
    <text evidence="4">The sequence shown here is derived from an EMBL/GenBank/DDBJ whole genome shotgun (WGS) entry which is preliminary data.</text>
</comment>
<evidence type="ECO:0000313" key="4">
    <source>
        <dbReference type="EMBL" id="MDC7683727.1"/>
    </source>
</evidence>
<evidence type="ECO:0000256" key="2">
    <source>
        <dbReference type="ARBA" id="ARBA00022801"/>
    </source>
</evidence>
<dbReference type="RefSeq" id="WP_272748375.1">
    <property type="nucleotide sequence ID" value="NZ_JAQQKX010000008.1"/>
</dbReference>
<dbReference type="Proteomes" id="UP001214854">
    <property type="component" value="Unassembled WGS sequence"/>
</dbReference>
<dbReference type="PANTHER" id="PTHR48081">
    <property type="entry name" value="AB HYDROLASE SUPERFAMILY PROTEIN C4A8.06C"/>
    <property type="match status" value="1"/>
</dbReference>
<reference evidence="4 5" key="1">
    <citation type="submission" date="2023-01" db="EMBL/GenBank/DDBJ databases">
        <title>Novel species of the genus Asticcacaulis isolated from rivers.</title>
        <authorList>
            <person name="Lu H."/>
        </authorList>
    </citation>
    <scope>NUCLEOTIDE SEQUENCE [LARGE SCALE GENOMIC DNA]</scope>
    <source>
        <strain evidence="4 5">BYS171W</strain>
    </source>
</reference>
<accession>A0ABT5HUG4</accession>
<name>A0ABT5HUG4_9CAUL</name>
<dbReference type="EMBL" id="JAQQKX010000008">
    <property type="protein sequence ID" value="MDC7683727.1"/>
    <property type="molecule type" value="Genomic_DNA"/>
</dbReference>
<dbReference type="Gene3D" id="3.40.50.1820">
    <property type="entry name" value="alpha/beta hydrolase"/>
    <property type="match status" value="1"/>
</dbReference>
<dbReference type="InterPro" id="IPR013094">
    <property type="entry name" value="AB_hydrolase_3"/>
</dbReference>
<gene>
    <name evidence="4" type="ORF">PQU92_10600</name>
</gene>
<dbReference type="GO" id="GO:0016787">
    <property type="term" value="F:hydrolase activity"/>
    <property type="evidence" value="ECO:0007669"/>
    <property type="project" value="UniProtKB-KW"/>
</dbReference>
<organism evidence="4 5">
    <name type="scientific">Asticcacaulis aquaticus</name>
    <dbReference type="NCBI Taxonomy" id="2984212"/>
    <lineage>
        <taxon>Bacteria</taxon>
        <taxon>Pseudomonadati</taxon>
        <taxon>Pseudomonadota</taxon>
        <taxon>Alphaproteobacteria</taxon>
        <taxon>Caulobacterales</taxon>
        <taxon>Caulobacteraceae</taxon>
        <taxon>Asticcacaulis</taxon>
    </lineage>
</organism>
<keyword evidence="2 4" id="KW-0378">Hydrolase</keyword>
<sequence>MAISPWCNLEHTGSSMVSRDDADPTVSYAGLVTLAKTFPNGALKNDPDASPVFADVRNLPPIMVQVGESEVMLSEGIQLASHLAMNRVRVSLEVWPEMFHVWHMYATMLPEGLQALQNGVAFIEAAYSAVDTEPRT</sequence>
<evidence type="ECO:0000259" key="3">
    <source>
        <dbReference type="Pfam" id="PF07859"/>
    </source>
</evidence>
<evidence type="ECO:0000256" key="1">
    <source>
        <dbReference type="ARBA" id="ARBA00010515"/>
    </source>
</evidence>